<evidence type="ECO:0000256" key="5">
    <source>
        <dbReference type="ARBA" id="ARBA00022741"/>
    </source>
</evidence>
<accession>G4TFE8</accession>
<dbReference type="PROSITE" id="PS00697">
    <property type="entry name" value="DNA_LIGASE_A1"/>
    <property type="match status" value="1"/>
</dbReference>
<dbReference type="CDD" id="cd07969">
    <property type="entry name" value="OBF_DNA_ligase_I"/>
    <property type="match status" value="1"/>
</dbReference>
<dbReference type="Pfam" id="PF04675">
    <property type="entry name" value="DNA_ligase_A_N"/>
    <property type="match status" value="1"/>
</dbReference>
<dbReference type="eggNOG" id="KOG0967">
    <property type="taxonomic scope" value="Eukaryota"/>
</dbReference>
<dbReference type="EMBL" id="CAFZ01000070">
    <property type="protein sequence ID" value="CCA70026.1"/>
    <property type="molecule type" value="Genomic_DNA"/>
</dbReference>
<dbReference type="Pfam" id="PF04679">
    <property type="entry name" value="DNA_ligase_A_C"/>
    <property type="match status" value="1"/>
</dbReference>
<comment type="subcellular location">
    <subcellularLocation>
        <location evidence="1">Nucleus</location>
    </subcellularLocation>
</comment>
<dbReference type="InterPro" id="IPR016059">
    <property type="entry name" value="DNA_ligase_ATP-dep_CS"/>
</dbReference>
<dbReference type="Gene3D" id="2.40.50.140">
    <property type="entry name" value="Nucleic acid-binding proteins"/>
    <property type="match status" value="1"/>
</dbReference>
<dbReference type="GO" id="GO:0006273">
    <property type="term" value="P:lagging strand elongation"/>
    <property type="evidence" value="ECO:0007669"/>
    <property type="project" value="TreeGrafter"/>
</dbReference>
<dbReference type="AlphaFoldDB" id="G4TFE8"/>
<protein>
    <submittedName>
        <fullName evidence="10">Related to DNA ligase (ATP)</fullName>
    </submittedName>
</protein>
<sequence>MPPKKRKFDEAGSSQRSPRKRVNAADSSQQSLDSFLLSGRSAQNKAIVKEERSGAPREIIIIDDNEEEATYSHKGLATENVDIAIDSTITFNRLGSHSHPNSPVHPPFDGFISNTREMSAGSETSSVLHNKGIPIKPETAGKSNDTQVFGDETSLVDEKHVGVTSDGNATMPLHSTSSHSLMSTPIASVSTNPVDPRAQQTIAIQIQIPPLEPFPNLTLNPFLFEIRPRSPEGHGTSACSYWTRGTPAPYSLLVHALVSLAATKSRIAILSILTNLLRILIVYDSESVLPALYLLSNSLGAAWEGIELGVGGSIISKILQTTTSITSTTIRNLYKKYGDPGDVAYYAVVGESSGALYKDLRKIASSRGEKSQKIRQAITERLLLSAVGSSWKSGKPSGQDSIIDLNPHLLGEEARYLVRTLIQNLRVGAVRTTILSALARAIVFTTSQQRRADPTALLRYSILASDCDTVRKVLLQVRKQDETGTSGTSKKSKQISKAAQTPEYLAAQERVQNVLKRAEACLRKTYAQHPRYDDIVPVLLREGIDGIAGENSSVGLSLGVPVMHTLGSPMRSLDDVYERLGPNASWTAEMKYDGQRAQVHAWRKNGQIKVKIFSRHLEDMTDKYPDIVYLISRRFDTDPFLDSFIVDSEAVAVDRFTGELRSFQELAGRARRDVKISEVKVAVCLYLFDMMYLNGTPLIQKPFRERRRLLRTHLPPSEPVVAGHNDAPTSSHILARLDHVESVEADEGREVVEEFWEKAIESKCEGLMIKLLDDTQVTLGDGEEDIEDDEDLETPKRAKKNGSSTRRKALPATYEPDKRTSAWLKLKKDYVEGIGDSLDLVPVGAWHGNGRKAAWWSPILLAVYDPAGDQLVALCKCMSGFTDAFYKELNEKYPEGTETCSKTSLWNVETGGYKPNVYFKPSEVWEIRGADLTISPTSATALGMIPQARDRGLSLRFPRFMRIRLDKKIEMASTPAFVHQLWRNQESKGQALGIGEDELVDVIEEESVEEEYESSSDEHK</sequence>
<keyword evidence="5" id="KW-0547">Nucleotide-binding</keyword>
<dbReference type="PANTHER" id="PTHR45674:SF9">
    <property type="entry name" value="DNA LIGASE 3"/>
    <property type="match status" value="1"/>
</dbReference>
<gene>
    <name evidence="10" type="ORF">PIIN_03966</name>
</gene>
<evidence type="ECO:0000256" key="4">
    <source>
        <dbReference type="ARBA" id="ARBA00022705"/>
    </source>
</evidence>
<dbReference type="OMA" id="KHTIGNA"/>
<dbReference type="PANTHER" id="PTHR45674">
    <property type="entry name" value="DNA LIGASE 1/3 FAMILY MEMBER"/>
    <property type="match status" value="1"/>
</dbReference>
<dbReference type="Pfam" id="PF01068">
    <property type="entry name" value="DNA_ligase_A_M"/>
    <property type="match status" value="1"/>
</dbReference>
<feature type="region of interest" description="Disordered" evidence="8">
    <location>
        <begin position="782"/>
        <end position="811"/>
    </location>
</feature>
<dbReference type="InterPro" id="IPR012310">
    <property type="entry name" value="DNA_ligase_ATP-dep_cent"/>
</dbReference>
<comment type="caution">
    <text evidence="10">The sequence shown here is derived from an EMBL/GenBank/DDBJ whole genome shotgun (WGS) entry which is preliminary data.</text>
</comment>
<dbReference type="STRING" id="1109443.G4TFE8"/>
<evidence type="ECO:0000256" key="3">
    <source>
        <dbReference type="ARBA" id="ARBA00022598"/>
    </source>
</evidence>
<evidence type="ECO:0000256" key="6">
    <source>
        <dbReference type="ARBA" id="ARBA00022840"/>
    </source>
</evidence>
<evidence type="ECO:0000256" key="2">
    <source>
        <dbReference type="ARBA" id="ARBA00007572"/>
    </source>
</evidence>
<dbReference type="FunFam" id="3.30.470.30:FF:000002">
    <property type="entry name" value="DNA ligase"/>
    <property type="match status" value="1"/>
</dbReference>
<dbReference type="Gene3D" id="1.10.3260.10">
    <property type="entry name" value="DNA ligase, ATP-dependent, N-terminal domain"/>
    <property type="match status" value="1"/>
</dbReference>
<evidence type="ECO:0000256" key="8">
    <source>
        <dbReference type="SAM" id="MobiDB-lite"/>
    </source>
</evidence>
<dbReference type="GO" id="GO:0003910">
    <property type="term" value="F:DNA ligase (ATP) activity"/>
    <property type="evidence" value="ECO:0007669"/>
    <property type="project" value="InterPro"/>
</dbReference>
<organism evidence="10 11">
    <name type="scientific">Serendipita indica (strain DSM 11827)</name>
    <name type="common">Root endophyte fungus</name>
    <name type="synonym">Piriformospora indica</name>
    <dbReference type="NCBI Taxonomy" id="1109443"/>
    <lineage>
        <taxon>Eukaryota</taxon>
        <taxon>Fungi</taxon>
        <taxon>Dikarya</taxon>
        <taxon>Basidiomycota</taxon>
        <taxon>Agaricomycotina</taxon>
        <taxon>Agaricomycetes</taxon>
        <taxon>Sebacinales</taxon>
        <taxon>Serendipitaceae</taxon>
        <taxon>Serendipita</taxon>
    </lineage>
</organism>
<dbReference type="SUPFAM" id="SSF117018">
    <property type="entry name" value="ATP-dependent DNA ligase DNA-binding domain"/>
    <property type="match status" value="1"/>
</dbReference>
<dbReference type="GO" id="GO:0006310">
    <property type="term" value="P:DNA recombination"/>
    <property type="evidence" value="ECO:0007669"/>
    <property type="project" value="InterPro"/>
</dbReference>
<dbReference type="InterPro" id="IPR012308">
    <property type="entry name" value="DNA_ligase_ATP-dep_N"/>
</dbReference>
<name>G4TFE8_SERID</name>
<keyword evidence="7" id="KW-0539">Nucleus</keyword>
<dbReference type="FunCoup" id="G4TFE8">
    <property type="interactions" value="146"/>
</dbReference>
<dbReference type="Proteomes" id="UP000007148">
    <property type="component" value="Unassembled WGS sequence"/>
</dbReference>
<dbReference type="Gene3D" id="3.30.470.30">
    <property type="entry name" value="DNA ligase/mRNA capping enzyme"/>
    <property type="match status" value="1"/>
</dbReference>
<feature type="compositionally biased region" description="Basic residues" evidence="8">
    <location>
        <begin position="797"/>
        <end position="809"/>
    </location>
</feature>
<dbReference type="InterPro" id="IPR050191">
    <property type="entry name" value="ATP-dep_DNA_ligase"/>
</dbReference>
<keyword evidence="6" id="KW-0067">ATP-binding</keyword>
<dbReference type="SUPFAM" id="SSF50249">
    <property type="entry name" value="Nucleic acid-binding proteins"/>
    <property type="match status" value="1"/>
</dbReference>
<dbReference type="InterPro" id="IPR036599">
    <property type="entry name" value="DNA_ligase_N_sf"/>
</dbReference>
<dbReference type="GO" id="GO:0005524">
    <property type="term" value="F:ATP binding"/>
    <property type="evidence" value="ECO:0007669"/>
    <property type="project" value="UniProtKB-KW"/>
</dbReference>
<dbReference type="OrthoDB" id="206088at2759"/>
<dbReference type="Gene3D" id="3.30.1490.70">
    <property type="match status" value="1"/>
</dbReference>
<evidence type="ECO:0000313" key="11">
    <source>
        <dbReference type="Proteomes" id="UP000007148"/>
    </source>
</evidence>
<keyword evidence="4" id="KW-0235">DNA replication</keyword>
<proteinExistence type="inferred from homology"/>
<dbReference type="InterPro" id="IPR012340">
    <property type="entry name" value="NA-bd_OB-fold"/>
</dbReference>
<dbReference type="GO" id="GO:0003677">
    <property type="term" value="F:DNA binding"/>
    <property type="evidence" value="ECO:0007669"/>
    <property type="project" value="InterPro"/>
</dbReference>
<dbReference type="HOGENOM" id="CLU_005138_1_2_1"/>
<evidence type="ECO:0000259" key="9">
    <source>
        <dbReference type="PROSITE" id="PS50160"/>
    </source>
</evidence>
<keyword evidence="11" id="KW-1185">Reference proteome</keyword>
<dbReference type="CDD" id="cd07900">
    <property type="entry name" value="Adenylation_DNA_ligase_I_Euk"/>
    <property type="match status" value="1"/>
</dbReference>
<dbReference type="GO" id="GO:0006281">
    <property type="term" value="P:DNA repair"/>
    <property type="evidence" value="ECO:0007669"/>
    <property type="project" value="InterPro"/>
</dbReference>
<dbReference type="InParanoid" id="G4TFE8"/>
<evidence type="ECO:0000256" key="1">
    <source>
        <dbReference type="ARBA" id="ARBA00004123"/>
    </source>
</evidence>
<feature type="region of interest" description="Disordered" evidence="8">
    <location>
        <begin position="123"/>
        <end position="147"/>
    </location>
</feature>
<comment type="similarity">
    <text evidence="2">Belongs to the ATP-dependent DNA ligase family.</text>
</comment>
<feature type="region of interest" description="Disordered" evidence="8">
    <location>
        <begin position="1"/>
        <end position="31"/>
    </location>
</feature>
<feature type="domain" description="ATP-dependent DNA ligase family profile" evidence="9">
    <location>
        <begin position="676"/>
        <end position="865"/>
    </location>
</feature>
<evidence type="ECO:0000313" key="10">
    <source>
        <dbReference type="EMBL" id="CCA70026.1"/>
    </source>
</evidence>
<dbReference type="GO" id="GO:0005634">
    <property type="term" value="C:nucleus"/>
    <property type="evidence" value="ECO:0007669"/>
    <property type="project" value="UniProtKB-SubCell"/>
</dbReference>
<keyword evidence="3 10" id="KW-0436">Ligase</keyword>
<feature type="compositionally biased region" description="Acidic residues" evidence="8">
    <location>
        <begin position="782"/>
        <end position="792"/>
    </location>
</feature>
<dbReference type="SUPFAM" id="SSF56091">
    <property type="entry name" value="DNA ligase/mRNA capping enzyme, catalytic domain"/>
    <property type="match status" value="1"/>
</dbReference>
<reference evidence="10 11" key="1">
    <citation type="journal article" date="2011" name="PLoS Pathog.">
        <title>Endophytic Life Strategies Decoded by Genome and Transcriptome Analyses of the Mutualistic Root Symbiont Piriformospora indica.</title>
        <authorList>
            <person name="Zuccaro A."/>
            <person name="Lahrmann U."/>
            <person name="Guldener U."/>
            <person name="Langen G."/>
            <person name="Pfiffi S."/>
            <person name="Biedenkopf D."/>
            <person name="Wong P."/>
            <person name="Samans B."/>
            <person name="Grimm C."/>
            <person name="Basiewicz M."/>
            <person name="Murat C."/>
            <person name="Martin F."/>
            <person name="Kogel K.H."/>
        </authorList>
    </citation>
    <scope>NUCLEOTIDE SEQUENCE [LARGE SCALE GENOMIC DNA]</scope>
    <source>
        <strain evidence="10 11">DSM 11827</strain>
    </source>
</reference>
<dbReference type="PROSITE" id="PS50160">
    <property type="entry name" value="DNA_LIGASE_A3"/>
    <property type="match status" value="1"/>
</dbReference>
<evidence type="ECO:0000256" key="7">
    <source>
        <dbReference type="ARBA" id="ARBA00023242"/>
    </source>
</evidence>
<dbReference type="InterPro" id="IPR012309">
    <property type="entry name" value="DNA_ligase_ATP-dep_C"/>
</dbReference>